<sequence length="138" mass="15007">MASKLHNLLSSLIFVFTVLDFPAKTTPQECPYPCYPPPTGPGGNNPPVTTTPPVSTTPPAVFTTPPSVFIPLTPPPPPYSFGAAPPPPDQTVPWFPYFYQKPPHQLDQSFSSPALKGSGNIIVILFPLIFALSYVFYY</sequence>
<feature type="chain" id="PRO_5001503859" description="Hydroxyproline-rich glycoprotein family protein" evidence="3">
    <location>
        <begin position="28"/>
        <end position="138"/>
    </location>
</feature>
<dbReference type="STRING" id="4155.A0A022Q066"/>
<feature type="transmembrane region" description="Helical" evidence="2">
    <location>
        <begin position="117"/>
        <end position="137"/>
    </location>
</feature>
<dbReference type="eggNOG" id="ENOG502S8DM">
    <property type="taxonomic scope" value="Eukaryota"/>
</dbReference>
<feature type="signal peptide" evidence="3">
    <location>
        <begin position="1"/>
        <end position="27"/>
    </location>
</feature>
<dbReference type="PANTHER" id="PTHR37702:SF1">
    <property type="entry name" value="HYDROXYPROLINE-RICH GLYCOPROTEIN FAMILY PROTEIN"/>
    <property type="match status" value="1"/>
</dbReference>
<keyword evidence="3" id="KW-0732">Signal</keyword>
<evidence type="ECO:0000313" key="4">
    <source>
        <dbReference type="EMBL" id="EYU20533.1"/>
    </source>
</evidence>
<accession>A0A022Q066</accession>
<evidence type="ECO:0008006" key="6">
    <source>
        <dbReference type="Google" id="ProtNLM"/>
    </source>
</evidence>
<name>A0A022Q066_ERYGU</name>
<evidence type="ECO:0000256" key="3">
    <source>
        <dbReference type="SAM" id="SignalP"/>
    </source>
</evidence>
<organism evidence="4 5">
    <name type="scientific">Erythranthe guttata</name>
    <name type="common">Yellow monkey flower</name>
    <name type="synonym">Mimulus guttatus</name>
    <dbReference type="NCBI Taxonomy" id="4155"/>
    <lineage>
        <taxon>Eukaryota</taxon>
        <taxon>Viridiplantae</taxon>
        <taxon>Streptophyta</taxon>
        <taxon>Embryophyta</taxon>
        <taxon>Tracheophyta</taxon>
        <taxon>Spermatophyta</taxon>
        <taxon>Magnoliopsida</taxon>
        <taxon>eudicotyledons</taxon>
        <taxon>Gunneridae</taxon>
        <taxon>Pentapetalae</taxon>
        <taxon>asterids</taxon>
        <taxon>lamiids</taxon>
        <taxon>Lamiales</taxon>
        <taxon>Phrymaceae</taxon>
        <taxon>Erythranthe</taxon>
    </lineage>
</organism>
<evidence type="ECO:0000313" key="5">
    <source>
        <dbReference type="Proteomes" id="UP000030748"/>
    </source>
</evidence>
<reference evidence="4 5" key="1">
    <citation type="journal article" date="2013" name="Proc. Natl. Acad. Sci. U.S.A.">
        <title>Fine-scale variation in meiotic recombination in Mimulus inferred from population shotgun sequencing.</title>
        <authorList>
            <person name="Hellsten U."/>
            <person name="Wright K.M."/>
            <person name="Jenkins J."/>
            <person name="Shu S."/>
            <person name="Yuan Y."/>
            <person name="Wessler S.R."/>
            <person name="Schmutz J."/>
            <person name="Willis J.H."/>
            <person name="Rokhsar D.S."/>
        </authorList>
    </citation>
    <scope>NUCLEOTIDE SEQUENCE [LARGE SCALE GENOMIC DNA]</scope>
    <source>
        <strain evidence="5">cv. DUN x IM62</strain>
    </source>
</reference>
<feature type="region of interest" description="Disordered" evidence="1">
    <location>
        <begin position="35"/>
        <end position="57"/>
    </location>
</feature>
<keyword evidence="2" id="KW-0472">Membrane</keyword>
<keyword evidence="2" id="KW-1133">Transmembrane helix</keyword>
<gene>
    <name evidence="4" type="ORF">MIMGU_mgv11b015457mg</name>
</gene>
<evidence type="ECO:0000256" key="2">
    <source>
        <dbReference type="SAM" id="Phobius"/>
    </source>
</evidence>
<dbReference type="EMBL" id="KI632265">
    <property type="protein sequence ID" value="EYU20533.1"/>
    <property type="molecule type" value="Genomic_DNA"/>
</dbReference>
<keyword evidence="2" id="KW-0812">Transmembrane</keyword>
<proteinExistence type="predicted"/>
<evidence type="ECO:0000256" key="1">
    <source>
        <dbReference type="SAM" id="MobiDB-lite"/>
    </source>
</evidence>
<dbReference type="Proteomes" id="UP000030748">
    <property type="component" value="Unassembled WGS sequence"/>
</dbReference>
<dbReference type="PhylomeDB" id="A0A022Q066"/>
<dbReference type="PANTHER" id="PTHR37702">
    <property type="entry name" value="PROLINE-RICH FAMILY PROTEIN"/>
    <property type="match status" value="1"/>
</dbReference>
<protein>
    <recommendedName>
        <fullName evidence="6">Hydroxyproline-rich glycoprotein family protein</fullName>
    </recommendedName>
</protein>
<feature type="compositionally biased region" description="Low complexity" evidence="1">
    <location>
        <begin position="45"/>
        <end position="57"/>
    </location>
</feature>
<keyword evidence="5" id="KW-1185">Reference proteome</keyword>
<dbReference type="AlphaFoldDB" id="A0A022Q066"/>